<sequence length="608" mass="68555">MYDRHMRRRLCFERMDGETVAGVVLPPLHGMPVPEFIFMARSNHCLIPQKPSTWMYIKEDAPKLDVGSTFSDPAPHLLAKNYESFLDLFNGSDDSDDEDWEVAEDLRRPLPHERPTNVLSIDGDFVDIQETAAHLWLTILDRSATPKPQILAIGRRAKSCWFLFPKATDAVVAVGVVGDLLQDEASIRFETNEGFTDFFNNTSDRWKADDLIWEPIRDRTDHEDNAASQSPYLSSAIVHDNALSGDQNLSCVADSETSNAPTVTKGTSGDSSLTTTVHDGHQDLHISQSQDADVIVSTSANEPATPNDSQNAVNTSVDCSANATQSEDTNQEESSLNQGLLFTSILGPRRRFVSDLNHSPVPLVQHPSSDSGESMDIETPPATHVEASTLDLSPNIMLPEIDLDEWHSHSFMEIDQLPEDQLPPDNEGMPSPTSDLSELTDLPQDQEDEQNIEVMQQDSPHSTVQWERIGVDPYFDKSETHEVLFNDAGSWDAVYYAMFTFGEEQSEKQILRDKSSGKCSIHARYGFIYTEGHTEEYISCSEEEAMEDFRAEFEERTDGHSWEKRFNFVQTEVTWQSIYRWVGHSSENDMIYPYTIENEIVEINQTEE</sequence>
<proteinExistence type="predicted"/>
<keyword evidence="3" id="KW-1185">Reference proteome</keyword>
<dbReference type="Proteomes" id="UP001362999">
    <property type="component" value="Unassembled WGS sequence"/>
</dbReference>
<accession>A0AAW0BVI9</accession>
<dbReference type="AlphaFoldDB" id="A0AAW0BVI9"/>
<evidence type="ECO:0000256" key="1">
    <source>
        <dbReference type="SAM" id="MobiDB-lite"/>
    </source>
</evidence>
<organism evidence="2 3">
    <name type="scientific">Favolaschia claudopus</name>
    <dbReference type="NCBI Taxonomy" id="2862362"/>
    <lineage>
        <taxon>Eukaryota</taxon>
        <taxon>Fungi</taxon>
        <taxon>Dikarya</taxon>
        <taxon>Basidiomycota</taxon>
        <taxon>Agaricomycotina</taxon>
        <taxon>Agaricomycetes</taxon>
        <taxon>Agaricomycetidae</taxon>
        <taxon>Agaricales</taxon>
        <taxon>Marasmiineae</taxon>
        <taxon>Mycenaceae</taxon>
        <taxon>Favolaschia</taxon>
    </lineage>
</organism>
<feature type="region of interest" description="Disordered" evidence="1">
    <location>
        <begin position="252"/>
        <end position="277"/>
    </location>
</feature>
<comment type="caution">
    <text evidence="2">The sequence shown here is derived from an EMBL/GenBank/DDBJ whole genome shotgun (WGS) entry which is preliminary data.</text>
</comment>
<evidence type="ECO:0000313" key="2">
    <source>
        <dbReference type="EMBL" id="KAK7030796.1"/>
    </source>
</evidence>
<reference evidence="2 3" key="1">
    <citation type="journal article" date="2024" name="J Genomics">
        <title>Draft genome sequencing and assembly of Favolaschia claudopus CIRM-BRFM 2984 isolated from oak limbs.</title>
        <authorList>
            <person name="Navarro D."/>
            <person name="Drula E."/>
            <person name="Chaduli D."/>
            <person name="Cazenave R."/>
            <person name="Ahrendt S."/>
            <person name="Wang J."/>
            <person name="Lipzen A."/>
            <person name="Daum C."/>
            <person name="Barry K."/>
            <person name="Grigoriev I.V."/>
            <person name="Favel A."/>
            <person name="Rosso M.N."/>
            <person name="Martin F."/>
        </authorList>
    </citation>
    <scope>NUCLEOTIDE SEQUENCE [LARGE SCALE GENOMIC DNA]</scope>
    <source>
        <strain evidence="2 3">CIRM-BRFM 2984</strain>
    </source>
</reference>
<protein>
    <submittedName>
        <fullName evidence="2">Uncharacterized protein</fullName>
    </submittedName>
</protein>
<name>A0AAW0BVI9_9AGAR</name>
<gene>
    <name evidence="2" type="ORF">R3P38DRAFT_2775070</name>
</gene>
<evidence type="ECO:0000313" key="3">
    <source>
        <dbReference type="Proteomes" id="UP001362999"/>
    </source>
</evidence>
<feature type="region of interest" description="Disordered" evidence="1">
    <location>
        <begin position="418"/>
        <end position="439"/>
    </location>
</feature>
<dbReference type="EMBL" id="JAWWNJ010000025">
    <property type="protein sequence ID" value="KAK7030796.1"/>
    <property type="molecule type" value="Genomic_DNA"/>
</dbReference>